<sequence>MDDPSITGADPVSPDPVHRLADPGPPSPTFPGPPSPDRTYPPGSLPTGAFEFIAAAAVTGVIGQVSFELLKAAVRRRPWRLRRIAAPRNAEDHIMTAKYAVIARCAELARPLPKYHRIEVVRIGHDHTDRVVELAAPGLTATVRVPIPPHHRDGTVQVTLYTHHG</sequence>
<keyword evidence="2" id="KW-0812">Transmembrane</keyword>
<protein>
    <submittedName>
        <fullName evidence="3">Uncharacterized protein</fullName>
    </submittedName>
</protein>
<evidence type="ECO:0000313" key="4">
    <source>
        <dbReference type="Proteomes" id="UP000321617"/>
    </source>
</evidence>
<dbReference type="Proteomes" id="UP000321617">
    <property type="component" value="Unassembled WGS sequence"/>
</dbReference>
<keyword evidence="2" id="KW-0472">Membrane</keyword>
<dbReference type="AlphaFoldDB" id="A0A562V9T2"/>
<reference evidence="3 4" key="1">
    <citation type="journal article" date="2013" name="Stand. Genomic Sci.">
        <title>Genomic Encyclopedia of Type Strains, Phase I: The one thousand microbial genomes (KMG-I) project.</title>
        <authorList>
            <person name="Kyrpides N.C."/>
            <person name="Woyke T."/>
            <person name="Eisen J.A."/>
            <person name="Garrity G."/>
            <person name="Lilburn T.G."/>
            <person name="Beck B.J."/>
            <person name="Whitman W.B."/>
            <person name="Hugenholtz P."/>
            <person name="Klenk H.P."/>
        </authorList>
    </citation>
    <scope>NUCLEOTIDE SEQUENCE [LARGE SCALE GENOMIC DNA]</scope>
    <source>
        <strain evidence="3 4">DSM 45044</strain>
    </source>
</reference>
<keyword evidence="2" id="KW-1133">Transmembrane helix</keyword>
<proteinExistence type="predicted"/>
<feature type="compositionally biased region" description="Pro residues" evidence="1">
    <location>
        <begin position="23"/>
        <end position="36"/>
    </location>
</feature>
<keyword evidence="4" id="KW-1185">Reference proteome</keyword>
<feature type="region of interest" description="Disordered" evidence="1">
    <location>
        <begin position="1"/>
        <end position="43"/>
    </location>
</feature>
<comment type="caution">
    <text evidence="3">The sequence shown here is derived from an EMBL/GenBank/DDBJ whole genome shotgun (WGS) entry which is preliminary data.</text>
</comment>
<feature type="transmembrane region" description="Helical" evidence="2">
    <location>
        <begin position="52"/>
        <end position="74"/>
    </location>
</feature>
<evidence type="ECO:0000256" key="1">
    <source>
        <dbReference type="SAM" id="MobiDB-lite"/>
    </source>
</evidence>
<accession>A0A562V9T2</accession>
<dbReference type="EMBL" id="VLLL01000005">
    <property type="protein sequence ID" value="TWJ14577.1"/>
    <property type="molecule type" value="Genomic_DNA"/>
</dbReference>
<organism evidence="3 4">
    <name type="scientific">Stackebrandtia albiflava</name>
    <dbReference type="NCBI Taxonomy" id="406432"/>
    <lineage>
        <taxon>Bacteria</taxon>
        <taxon>Bacillati</taxon>
        <taxon>Actinomycetota</taxon>
        <taxon>Actinomycetes</taxon>
        <taxon>Glycomycetales</taxon>
        <taxon>Glycomycetaceae</taxon>
        <taxon>Stackebrandtia</taxon>
    </lineage>
</organism>
<name>A0A562V9T2_9ACTN</name>
<dbReference type="RefSeq" id="WP_147131822.1">
    <property type="nucleotide sequence ID" value="NZ_BAABIJ010000001.1"/>
</dbReference>
<gene>
    <name evidence="3" type="ORF">LX16_0262</name>
</gene>
<evidence type="ECO:0000256" key="2">
    <source>
        <dbReference type="SAM" id="Phobius"/>
    </source>
</evidence>
<evidence type="ECO:0000313" key="3">
    <source>
        <dbReference type="EMBL" id="TWJ14577.1"/>
    </source>
</evidence>